<dbReference type="SUPFAM" id="SSF55048">
    <property type="entry name" value="Probable ACP-binding domain of malonyl-CoA ACP transacylase"/>
    <property type="match status" value="1"/>
</dbReference>
<dbReference type="GO" id="GO:0004312">
    <property type="term" value="F:fatty acid synthase activity"/>
    <property type="evidence" value="ECO:0007669"/>
    <property type="project" value="TreeGrafter"/>
</dbReference>
<organism evidence="5 6">
    <name type="scientific">Streptomyces europaeiscabiei</name>
    <dbReference type="NCBI Taxonomy" id="146819"/>
    <lineage>
        <taxon>Bacteria</taxon>
        <taxon>Bacillati</taxon>
        <taxon>Actinomycetota</taxon>
        <taxon>Actinomycetes</taxon>
        <taxon>Kitasatosporales</taxon>
        <taxon>Streptomycetaceae</taxon>
        <taxon>Streptomyces</taxon>
    </lineage>
</organism>
<dbReference type="GO" id="GO:0005886">
    <property type="term" value="C:plasma membrane"/>
    <property type="evidence" value="ECO:0007669"/>
    <property type="project" value="TreeGrafter"/>
</dbReference>
<feature type="compositionally biased region" description="Polar residues" evidence="3">
    <location>
        <begin position="323"/>
        <end position="335"/>
    </location>
</feature>
<evidence type="ECO:0000313" key="5">
    <source>
        <dbReference type="EMBL" id="MDX3130299.1"/>
    </source>
</evidence>
<keyword evidence="5" id="KW-0012">Acyltransferase</keyword>
<dbReference type="GO" id="GO:0005737">
    <property type="term" value="C:cytoplasm"/>
    <property type="evidence" value="ECO:0007669"/>
    <property type="project" value="TreeGrafter"/>
</dbReference>
<evidence type="ECO:0000256" key="1">
    <source>
        <dbReference type="ARBA" id="ARBA00022450"/>
    </source>
</evidence>
<dbReference type="RefSeq" id="WP_319690921.1">
    <property type="nucleotide sequence ID" value="NZ_JARAWN010000047.1"/>
</dbReference>
<evidence type="ECO:0000313" key="6">
    <source>
        <dbReference type="Proteomes" id="UP001273589"/>
    </source>
</evidence>
<feature type="domain" description="Malonyl-CoA:ACP transacylase (MAT)" evidence="4">
    <location>
        <begin position="9"/>
        <end position="302"/>
    </location>
</feature>
<dbReference type="Proteomes" id="UP001273589">
    <property type="component" value="Unassembled WGS sequence"/>
</dbReference>
<dbReference type="InterPro" id="IPR014043">
    <property type="entry name" value="Acyl_transferase_dom"/>
</dbReference>
<dbReference type="Gene3D" id="3.30.70.250">
    <property type="entry name" value="Malonyl-CoA ACP transacylase, ACP-binding"/>
    <property type="match status" value="1"/>
</dbReference>
<dbReference type="Gene3D" id="3.40.366.10">
    <property type="entry name" value="Malonyl-Coenzyme A Acyl Carrier Protein, domain 2"/>
    <property type="match status" value="1"/>
</dbReference>
<dbReference type="PANTHER" id="PTHR43775">
    <property type="entry name" value="FATTY ACID SYNTHASE"/>
    <property type="match status" value="1"/>
</dbReference>
<name>A0AAJ2PN83_9ACTN</name>
<dbReference type="Gene3D" id="3.30.70.3290">
    <property type="match status" value="1"/>
</dbReference>
<evidence type="ECO:0000256" key="3">
    <source>
        <dbReference type="SAM" id="MobiDB-lite"/>
    </source>
</evidence>
<proteinExistence type="predicted"/>
<evidence type="ECO:0000259" key="4">
    <source>
        <dbReference type="SMART" id="SM00827"/>
    </source>
</evidence>
<dbReference type="InterPro" id="IPR050091">
    <property type="entry name" value="PKS_NRPS_Biosynth_Enz"/>
</dbReference>
<dbReference type="SMART" id="SM00827">
    <property type="entry name" value="PKS_AT"/>
    <property type="match status" value="1"/>
</dbReference>
<keyword evidence="1" id="KW-0596">Phosphopantetheine</keyword>
<dbReference type="GO" id="GO:0006633">
    <property type="term" value="P:fatty acid biosynthetic process"/>
    <property type="evidence" value="ECO:0007669"/>
    <property type="project" value="TreeGrafter"/>
</dbReference>
<gene>
    <name evidence="5" type="ORF">PV367_10940</name>
</gene>
<protein>
    <submittedName>
        <fullName evidence="5">Acyltransferase domain-containing protein</fullName>
    </submittedName>
</protein>
<evidence type="ECO:0000256" key="2">
    <source>
        <dbReference type="ARBA" id="ARBA00022553"/>
    </source>
</evidence>
<keyword evidence="5" id="KW-0808">Transferase</keyword>
<dbReference type="GO" id="GO:0071770">
    <property type="term" value="P:DIM/DIP cell wall layer assembly"/>
    <property type="evidence" value="ECO:0007669"/>
    <property type="project" value="TreeGrafter"/>
</dbReference>
<reference evidence="5" key="1">
    <citation type="journal article" date="2023" name="Microb. Genom.">
        <title>Mesoterricola silvestris gen. nov., sp. nov., Mesoterricola sediminis sp. nov., Geothrix oryzae sp. nov., Geothrix edaphica sp. nov., Geothrix rubra sp. nov., and Geothrix limicola sp. nov., six novel members of Acidobacteriota isolated from soils.</title>
        <authorList>
            <person name="Weisberg A.J."/>
            <person name="Pearce E."/>
            <person name="Kramer C.G."/>
            <person name="Chang J.H."/>
            <person name="Clarke C.R."/>
        </authorList>
    </citation>
    <scope>NUCLEOTIDE SEQUENCE</scope>
    <source>
        <strain evidence="5">ND06-05F</strain>
    </source>
</reference>
<dbReference type="InterPro" id="IPR001227">
    <property type="entry name" value="Ac_transferase_dom_sf"/>
</dbReference>
<dbReference type="InterPro" id="IPR016035">
    <property type="entry name" value="Acyl_Trfase/lysoPLipase"/>
</dbReference>
<feature type="region of interest" description="Disordered" evidence="3">
    <location>
        <begin position="322"/>
        <end position="364"/>
    </location>
</feature>
<sequence length="364" mass="38036">MTAPPTALLFPGQGAQQPGMGVGLYHAHSGFRTRMDEALELWRAQGFDLRADWLAARRGAETDSLGTAQPLLFSLNWAVGRTVLDVGVRPAALLGHSVGEVAAATLAGVFDLADAVSLMADRIAHLDGTPPGGMLAVQAGPDEVAPYTTDEVVVGAVNAPRQVLLAGPEDGLRTAEEKLRADGFTCRRARALNPFHSPVLTEAALRALPLLASVPIRPPRLVLHSAYEPGPMTHERARDLRFWALQPARPVLFGPALDVLLAEQDVVLAEAGPGQGLTALARRHPQVARGGSRAIGLLPARPGGPDAERAAFERALVELAGTSAVSGNPADSPTRVSRPVRAGLQNDLTRSGPGVGAPVPADSE</sequence>
<dbReference type="InterPro" id="IPR016036">
    <property type="entry name" value="Malonyl_transacylase_ACP-bd"/>
</dbReference>
<comment type="caution">
    <text evidence="5">The sequence shown here is derived from an EMBL/GenBank/DDBJ whole genome shotgun (WGS) entry which is preliminary data.</text>
</comment>
<dbReference type="SUPFAM" id="SSF52151">
    <property type="entry name" value="FabD/lysophospholipase-like"/>
    <property type="match status" value="1"/>
</dbReference>
<dbReference type="PANTHER" id="PTHR43775:SF37">
    <property type="entry name" value="SI:DKEY-61P9.11"/>
    <property type="match status" value="1"/>
</dbReference>
<dbReference type="EMBL" id="JARAWN010000047">
    <property type="protein sequence ID" value="MDX3130299.1"/>
    <property type="molecule type" value="Genomic_DNA"/>
</dbReference>
<keyword evidence="2" id="KW-0597">Phosphoprotein</keyword>
<accession>A0AAJ2PN83</accession>
<dbReference type="Pfam" id="PF00698">
    <property type="entry name" value="Acyl_transf_1"/>
    <property type="match status" value="1"/>
</dbReference>
<dbReference type="AlphaFoldDB" id="A0AAJ2PN83"/>